<dbReference type="InterPro" id="IPR055588">
    <property type="entry name" value="DUF7164"/>
</dbReference>
<comment type="caution">
    <text evidence="2">The sequence shown here is derived from an EMBL/GenBank/DDBJ whole genome shotgun (WGS) entry which is preliminary data.</text>
</comment>
<evidence type="ECO:0000313" key="2">
    <source>
        <dbReference type="EMBL" id="RFS26890.1"/>
    </source>
</evidence>
<accession>A0A3E1YI22</accession>
<evidence type="ECO:0000259" key="1">
    <source>
        <dbReference type="Pfam" id="PF23741"/>
    </source>
</evidence>
<evidence type="ECO:0000313" key="3">
    <source>
        <dbReference type="Proteomes" id="UP000260644"/>
    </source>
</evidence>
<proteinExistence type="predicted"/>
<reference evidence="2 3" key="1">
    <citation type="submission" date="2018-07" db="EMBL/GenBank/DDBJ databases">
        <title>Chitinophaga K2CV101002-2 sp. nov., isolated from a monsoon evergreen broad-leaved forest soil.</title>
        <authorList>
            <person name="Lv Y."/>
        </authorList>
    </citation>
    <scope>NUCLEOTIDE SEQUENCE [LARGE SCALE GENOMIC DNA]</scope>
    <source>
        <strain evidence="2 3">GDMCC 1.1288</strain>
    </source>
</reference>
<dbReference type="Pfam" id="PF23741">
    <property type="entry name" value="DUF7164"/>
    <property type="match status" value="1"/>
</dbReference>
<gene>
    <name evidence="2" type="ORF">DVR12_03650</name>
</gene>
<dbReference type="AlphaFoldDB" id="A0A3E1YI22"/>
<dbReference type="EMBL" id="QPMM01000001">
    <property type="protein sequence ID" value="RFS26890.1"/>
    <property type="molecule type" value="Genomic_DNA"/>
</dbReference>
<sequence>MFKMLLRSLEFIDAKDTDVVVYYSPQYKIFKEAELTFSTSIKIMFIEMEPLNEKVLLDYGYINSIACLQNQNWLKQYTYLLRTDTDTLLTPKWNSHYPECFTIGGGYYVYDDLTRNRLEEVGNKFGINKRADYTENLGSTWYGESGTMLDLSTEVTKLTSYFLKNEFATNEGTWPSYYRGVSLLYASEIAINNMVKKYLKDSENFDFCSTSGNLITNHTHIHCFHTNSLFSKFHFFDGKYVNIDPQNLDLSIVHNYSLYCALTGNTQ</sequence>
<name>A0A3E1YI22_9BACT</name>
<protein>
    <recommendedName>
        <fullName evidence="1">DUF7164 domain-containing protein</fullName>
    </recommendedName>
</protein>
<feature type="domain" description="DUF7164" evidence="1">
    <location>
        <begin position="52"/>
        <end position="253"/>
    </location>
</feature>
<keyword evidence="3" id="KW-1185">Reference proteome</keyword>
<dbReference type="Proteomes" id="UP000260644">
    <property type="component" value="Unassembled WGS sequence"/>
</dbReference>
<organism evidence="2 3">
    <name type="scientific">Chitinophaga silvatica</name>
    <dbReference type="NCBI Taxonomy" id="2282649"/>
    <lineage>
        <taxon>Bacteria</taxon>
        <taxon>Pseudomonadati</taxon>
        <taxon>Bacteroidota</taxon>
        <taxon>Chitinophagia</taxon>
        <taxon>Chitinophagales</taxon>
        <taxon>Chitinophagaceae</taxon>
        <taxon>Chitinophaga</taxon>
    </lineage>
</organism>